<sequence>MDDKYAMKINANDTSISPVQSTSKATISNWLSKY</sequence>
<organism evidence="1">
    <name type="scientific">Borrelia nietonii YOR</name>
    <dbReference type="NCBI Taxonomy" id="1293576"/>
    <lineage>
        <taxon>Bacteria</taxon>
        <taxon>Pseudomonadati</taxon>
        <taxon>Spirochaetota</taxon>
        <taxon>Spirochaetia</taxon>
        <taxon>Spirochaetales</taxon>
        <taxon>Borreliaceae</taxon>
        <taxon>Borrelia</taxon>
        <taxon>Borrelia nietonii</taxon>
    </lineage>
</organism>
<protein>
    <submittedName>
        <fullName evidence="1">Variable outer membrane protein</fullName>
    </submittedName>
</protein>
<geneLocation type="plasmid" evidence="1">
    <name>unnamed</name>
</geneLocation>
<keyword evidence="1" id="KW-0614">Plasmid</keyword>
<evidence type="ECO:0000313" key="1">
    <source>
        <dbReference type="EMBL" id="AHH04189.1"/>
    </source>
</evidence>
<name>W5SAR3_9SPIR</name>
<reference evidence="1" key="1">
    <citation type="submission" date="2013-02" db="EMBL/GenBank/DDBJ databases">
        <title>Comparative genomics of Borrelia species.</title>
        <authorList>
            <person name="Schwan T.G."/>
            <person name="Raffel S.J."/>
            <person name="Porcella S.F."/>
        </authorList>
    </citation>
    <scope>NUCLEOTIDE SEQUENCE</scope>
    <source>
        <strain evidence="1">YOR</strain>
        <plasmid evidence="1">unnamed</plasmid>
    </source>
</reference>
<accession>W5SAR3</accession>
<proteinExistence type="predicted"/>
<gene>
    <name evidence="1" type="ORF">BHY_1238</name>
</gene>
<dbReference type="AlphaFoldDB" id="W5SAR3"/>
<dbReference type="EMBL" id="CP004160">
    <property type="protein sequence ID" value="AHH04189.1"/>
    <property type="molecule type" value="Genomic_DNA"/>
</dbReference>
<dbReference type="HOGENOM" id="CLU_3372430_0_0_12"/>